<dbReference type="EMBL" id="KU998252">
    <property type="protein sequence ID" value="ANA87262.1"/>
    <property type="molecule type" value="Genomic_DNA"/>
</dbReference>
<organism evidence="1 2">
    <name type="scientific">Gordonia phage PatrickStar</name>
    <dbReference type="NCBI Taxonomy" id="1838076"/>
    <lineage>
        <taxon>Viruses</taxon>
        <taxon>Duplodnaviria</taxon>
        <taxon>Heunggongvirae</taxon>
        <taxon>Uroviricota</taxon>
        <taxon>Caudoviricetes</taxon>
        <taxon>Orchidvirus</taxon>
        <taxon>Orchidvirus orchid</taxon>
    </lineage>
</organism>
<evidence type="ECO:0000313" key="2">
    <source>
        <dbReference type="Proteomes" id="UP000229511"/>
    </source>
</evidence>
<proteinExistence type="predicted"/>
<name>A0A160DGW8_9CAUD</name>
<protein>
    <submittedName>
        <fullName evidence="1">Uncharacterized protein</fullName>
    </submittedName>
</protein>
<evidence type="ECO:0000313" key="1">
    <source>
        <dbReference type="EMBL" id="ANA87262.1"/>
    </source>
</evidence>
<sequence length="83" mass="9229">MIVNFNGIELDIEIDENEMLCIKRDGLAKGAVSVRMEEPETPEPEIEPIRQEFVPDNPILPDGFNIVGDDVLDEQGNSVFGKS</sequence>
<accession>A0A160DGW8</accession>
<gene>
    <name evidence="1" type="primary">28</name>
    <name evidence="1" type="ORF">PBI_PATRICKSTAR_28</name>
</gene>
<reference evidence="1 2" key="1">
    <citation type="submission" date="2016-03" db="EMBL/GenBank/DDBJ databases">
        <authorList>
            <person name="Rimple P."/>
            <person name="Montgomery M.T."/>
            <person name="Guerrero C.A."/>
            <person name="Mavrich T.N."/>
            <person name="Pope W.H."/>
            <person name="Garlena R.A."/>
            <person name="Russell D.A."/>
            <person name="Jacobs-Sera D."/>
            <person name="Hendrix R.W."/>
            <person name="Hatfull G.F."/>
        </authorList>
    </citation>
    <scope>NUCLEOTIDE SEQUENCE [LARGE SCALE GENOMIC DNA]</scope>
</reference>
<dbReference type="Proteomes" id="UP000229511">
    <property type="component" value="Genome"/>
</dbReference>